<accession>A0A9P6NHZ9</accession>
<dbReference type="Proteomes" id="UP000886653">
    <property type="component" value="Unassembled WGS sequence"/>
</dbReference>
<protein>
    <submittedName>
        <fullName evidence="1">Uncharacterized protein</fullName>
    </submittedName>
</protein>
<reference evidence="1" key="1">
    <citation type="submission" date="2013-11" db="EMBL/GenBank/DDBJ databases">
        <title>Genome sequence of the fusiform rust pathogen reveals effectors for host alternation and coevolution with pine.</title>
        <authorList>
            <consortium name="DOE Joint Genome Institute"/>
            <person name="Smith K."/>
            <person name="Pendleton A."/>
            <person name="Kubisiak T."/>
            <person name="Anderson C."/>
            <person name="Salamov A."/>
            <person name="Aerts A."/>
            <person name="Riley R."/>
            <person name="Clum A."/>
            <person name="Lindquist E."/>
            <person name="Ence D."/>
            <person name="Campbell M."/>
            <person name="Kronenberg Z."/>
            <person name="Feau N."/>
            <person name="Dhillon B."/>
            <person name="Hamelin R."/>
            <person name="Burleigh J."/>
            <person name="Smith J."/>
            <person name="Yandell M."/>
            <person name="Nelson C."/>
            <person name="Grigoriev I."/>
            <person name="Davis J."/>
        </authorList>
    </citation>
    <scope>NUCLEOTIDE SEQUENCE</scope>
    <source>
        <strain evidence="1">G11</strain>
    </source>
</reference>
<dbReference type="EMBL" id="MU167296">
    <property type="protein sequence ID" value="KAG0144393.1"/>
    <property type="molecule type" value="Genomic_DNA"/>
</dbReference>
<dbReference type="AlphaFoldDB" id="A0A9P6NHZ9"/>
<organism evidence="1 2">
    <name type="scientific">Cronartium quercuum f. sp. fusiforme G11</name>
    <dbReference type="NCBI Taxonomy" id="708437"/>
    <lineage>
        <taxon>Eukaryota</taxon>
        <taxon>Fungi</taxon>
        <taxon>Dikarya</taxon>
        <taxon>Basidiomycota</taxon>
        <taxon>Pucciniomycotina</taxon>
        <taxon>Pucciniomycetes</taxon>
        <taxon>Pucciniales</taxon>
        <taxon>Coleosporiaceae</taxon>
        <taxon>Cronartium</taxon>
    </lineage>
</organism>
<name>A0A9P6NHZ9_9BASI</name>
<comment type="caution">
    <text evidence="1">The sequence shown here is derived from an EMBL/GenBank/DDBJ whole genome shotgun (WGS) entry which is preliminary data.</text>
</comment>
<keyword evidence="2" id="KW-1185">Reference proteome</keyword>
<evidence type="ECO:0000313" key="1">
    <source>
        <dbReference type="EMBL" id="KAG0144393.1"/>
    </source>
</evidence>
<gene>
    <name evidence="1" type="ORF">CROQUDRAFT_625709</name>
</gene>
<proteinExistence type="predicted"/>
<evidence type="ECO:0000313" key="2">
    <source>
        <dbReference type="Proteomes" id="UP000886653"/>
    </source>
</evidence>
<sequence>MPKKESTQPHNITVAAWMAVKVKLVARYVSGWISGLEAWLEETVQGQEPPGENLTLAKAIFQCIMTLARYEDPRMRTQSRSPKLPSAVNGREPINVFDRALQSIILLSGQTFLDHSVKEGVLMHWLRDLVHIWPTIDDNDKIILNQNLQRLLDPPPKIASDISSMSPQLDSSLKDSPRPVSTQLDPWLPLWTALKMDETGNREDLSMALGMISIIADSSCRVTAKTLHQIISKIGSSELKIQQCLPLAKLLYTSSISKNLDRMILASLSILLLGSHTVTAILEALHLPQALEETCVASVLRIVTCIHHLNVPVNISVSLL</sequence>